<dbReference type="InterPro" id="IPR036397">
    <property type="entry name" value="RNaseH_sf"/>
</dbReference>
<evidence type="ECO:0000313" key="3">
    <source>
        <dbReference type="EMBL" id="KAK3205692.1"/>
    </source>
</evidence>
<dbReference type="AlphaFoldDB" id="A0AAE0E2T8"/>
<dbReference type="Pfam" id="PF13456">
    <property type="entry name" value="RVT_3"/>
    <property type="match status" value="1"/>
</dbReference>
<dbReference type="PANTHER" id="PTHR47723">
    <property type="entry name" value="OS05G0353850 PROTEIN"/>
    <property type="match status" value="1"/>
</dbReference>
<dbReference type="Gene3D" id="3.30.420.10">
    <property type="entry name" value="Ribonuclease H-like superfamily/Ribonuclease H"/>
    <property type="match status" value="1"/>
</dbReference>
<evidence type="ECO:0000259" key="2">
    <source>
        <dbReference type="Pfam" id="PF13456"/>
    </source>
</evidence>
<dbReference type="InterPro" id="IPR002156">
    <property type="entry name" value="RNaseH_domain"/>
</dbReference>
<dbReference type="CDD" id="cd06222">
    <property type="entry name" value="RNase_H_like"/>
    <property type="match status" value="1"/>
</dbReference>
<reference evidence="3" key="1">
    <citation type="journal article" date="2023" name="Plant J.">
        <title>Genome sequences and population genomics provide insights into the demographic history, inbreeding, and mutation load of two 'living fossil' tree species of Dipteronia.</title>
        <authorList>
            <person name="Feng Y."/>
            <person name="Comes H.P."/>
            <person name="Chen J."/>
            <person name="Zhu S."/>
            <person name="Lu R."/>
            <person name="Zhang X."/>
            <person name="Li P."/>
            <person name="Qiu J."/>
            <person name="Olsen K.M."/>
            <person name="Qiu Y."/>
        </authorList>
    </citation>
    <scope>NUCLEOTIDE SEQUENCE</scope>
    <source>
        <strain evidence="3">NBL</strain>
    </source>
</reference>
<feature type="region of interest" description="Disordered" evidence="1">
    <location>
        <begin position="1"/>
        <end position="20"/>
    </location>
</feature>
<dbReference type="InterPro" id="IPR044730">
    <property type="entry name" value="RNase_H-like_dom_plant"/>
</dbReference>
<sequence>MTSIRKNTRSNGQVVTTKTHPMTIRKTRVISENSQLNSRPSKGNVSQKKAIWNLKEEITNVIEKKVATRVNMHAETWNLKGDRLGDEGKGIVAVTPSKEEEWNMEVKVAKVLETRAALGFDFNRDEVEIAVIMTAKEIGGFKERSKVISLVSRVRLGVIIFMLAMSWNVRGLGNKAKRRKVKSVVSKQKLEVLFIHESKLDIFGRKTVKSIGGYILSDFNTVLYASEKKGSGFNNGPVWAFNNFILQAKVVDTPLRGLDFTWSNNKESGAWARISAKSWEDQLAKIEERVIKHGWLMDLRQERIQILAELWKNLRLEELEWRQKSKIKWIVKGDRNYRFFHYVANGRRITNYIADISFEGVKKSEPNEVKKACLEGHGFLWEVKALDELLYLIARAFSSSQLESYETIWDLKGSPSGWPPLCFSFQYHGRRIECPWAWRFGTKDSPLWKQVICAKYGVSKDSLRWDWKCGTNSSSFTKAVGSLFAQCSTSVKILEDGVRVVVGRGDKAKLWGDVLLEGTTLNGAFPRIFALAVNKFGCIRDYWSKNGIASKWEVILRRSFFDWDLLDPVGIGGVLRNHLGKVCCICSANIGFQKNISAEILAIAKACELCVSKTELEGKPIVIVIDSKTAVSWINCDGFGNIDHAQIIYDIRSAMGNGGLISVIFNPRESNSYADQLAKQGSTFDREVLSWSDL</sequence>
<dbReference type="InterPro" id="IPR053151">
    <property type="entry name" value="RNase_H-like"/>
</dbReference>
<dbReference type="GO" id="GO:0003676">
    <property type="term" value="F:nucleic acid binding"/>
    <property type="evidence" value="ECO:0007669"/>
    <property type="project" value="InterPro"/>
</dbReference>
<gene>
    <name evidence="3" type="ORF">Dsin_019738</name>
</gene>
<evidence type="ECO:0000256" key="1">
    <source>
        <dbReference type="SAM" id="MobiDB-lite"/>
    </source>
</evidence>
<dbReference type="PANTHER" id="PTHR47723:SF22">
    <property type="entry name" value="RNASE H TYPE-1 DOMAIN-CONTAINING PROTEIN"/>
    <property type="match status" value="1"/>
</dbReference>
<dbReference type="GO" id="GO:0004523">
    <property type="term" value="F:RNA-DNA hybrid ribonuclease activity"/>
    <property type="evidence" value="ECO:0007669"/>
    <property type="project" value="InterPro"/>
</dbReference>
<dbReference type="SUPFAM" id="SSF56219">
    <property type="entry name" value="DNase I-like"/>
    <property type="match status" value="1"/>
</dbReference>
<organism evidence="3 4">
    <name type="scientific">Dipteronia sinensis</name>
    <dbReference type="NCBI Taxonomy" id="43782"/>
    <lineage>
        <taxon>Eukaryota</taxon>
        <taxon>Viridiplantae</taxon>
        <taxon>Streptophyta</taxon>
        <taxon>Embryophyta</taxon>
        <taxon>Tracheophyta</taxon>
        <taxon>Spermatophyta</taxon>
        <taxon>Magnoliopsida</taxon>
        <taxon>eudicotyledons</taxon>
        <taxon>Gunneridae</taxon>
        <taxon>Pentapetalae</taxon>
        <taxon>rosids</taxon>
        <taxon>malvids</taxon>
        <taxon>Sapindales</taxon>
        <taxon>Sapindaceae</taxon>
        <taxon>Hippocastanoideae</taxon>
        <taxon>Acereae</taxon>
        <taxon>Dipteronia</taxon>
    </lineage>
</organism>
<dbReference type="InterPro" id="IPR036691">
    <property type="entry name" value="Endo/exonu/phosph_ase_sf"/>
</dbReference>
<feature type="domain" description="RNase H type-1" evidence="2">
    <location>
        <begin position="570"/>
        <end position="680"/>
    </location>
</feature>
<proteinExistence type="predicted"/>
<protein>
    <recommendedName>
        <fullName evidence="2">RNase H type-1 domain-containing protein</fullName>
    </recommendedName>
</protein>
<dbReference type="SUPFAM" id="SSF53098">
    <property type="entry name" value="Ribonuclease H-like"/>
    <property type="match status" value="1"/>
</dbReference>
<accession>A0AAE0E2T8</accession>
<evidence type="ECO:0000313" key="4">
    <source>
        <dbReference type="Proteomes" id="UP001281410"/>
    </source>
</evidence>
<dbReference type="InterPro" id="IPR012337">
    <property type="entry name" value="RNaseH-like_sf"/>
</dbReference>
<dbReference type="Proteomes" id="UP001281410">
    <property type="component" value="Unassembled WGS sequence"/>
</dbReference>
<dbReference type="EMBL" id="JANJYJ010000006">
    <property type="protein sequence ID" value="KAK3205692.1"/>
    <property type="molecule type" value="Genomic_DNA"/>
</dbReference>
<comment type="caution">
    <text evidence="3">The sequence shown here is derived from an EMBL/GenBank/DDBJ whole genome shotgun (WGS) entry which is preliminary data.</text>
</comment>
<keyword evidence="4" id="KW-1185">Reference proteome</keyword>
<name>A0AAE0E2T8_9ROSI</name>